<feature type="compositionally biased region" description="Basic and acidic residues" evidence="1">
    <location>
        <begin position="119"/>
        <end position="133"/>
    </location>
</feature>
<dbReference type="InterPro" id="IPR025945">
    <property type="entry name" value="DHHW"/>
</dbReference>
<feature type="region of interest" description="Disordered" evidence="1">
    <location>
        <begin position="109"/>
        <end position="143"/>
    </location>
</feature>
<dbReference type="EMBL" id="DYXE01000029">
    <property type="protein sequence ID" value="HJH49202.1"/>
    <property type="molecule type" value="Genomic_DNA"/>
</dbReference>
<feature type="transmembrane region" description="Helical" evidence="2">
    <location>
        <begin position="20"/>
        <end position="41"/>
    </location>
</feature>
<evidence type="ECO:0000313" key="4">
    <source>
        <dbReference type="Proteomes" id="UP000813420"/>
    </source>
</evidence>
<reference evidence="3" key="1">
    <citation type="journal article" date="2021" name="PeerJ">
        <title>Extensive microbial diversity within the chicken gut microbiome revealed by metagenomics and culture.</title>
        <authorList>
            <person name="Gilroy R."/>
            <person name="Ravi A."/>
            <person name="Getino M."/>
            <person name="Pursley I."/>
            <person name="Horton D.L."/>
            <person name="Alikhan N.F."/>
            <person name="Baker D."/>
            <person name="Gharbi K."/>
            <person name="Hall N."/>
            <person name="Watson M."/>
            <person name="Adriaenssens E.M."/>
            <person name="Foster-Nyarko E."/>
            <person name="Jarju S."/>
            <person name="Secka A."/>
            <person name="Antonio M."/>
            <person name="Oren A."/>
            <person name="Chaudhuri R.R."/>
            <person name="La Ragione R."/>
            <person name="Hildebrand F."/>
            <person name="Pallen M.J."/>
        </authorList>
    </citation>
    <scope>NUCLEOTIDE SEQUENCE</scope>
    <source>
        <strain evidence="3">USAMLcec4-12693</strain>
    </source>
</reference>
<evidence type="ECO:0000313" key="3">
    <source>
        <dbReference type="EMBL" id="HJH49202.1"/>
    </source>
</evidence>
<protein>
    <recommendedName>
        <fullName evidence="5">DHHW protein</fullName>
    </recommendedName>
</protein>
<keyword evidence="2" id="KW-0812">Transmembrane</keyword>
<reference evidence="3" key="2">
    <citation type="submission" date="2021-09" db="EMBL/GenBank/DDBJ databases">
        <authorList>
            <person name="Gilroy R."/>
        </authorList>
    </citation>
    <scope>NUCLEOTIDE SEQUENCE</scope>
    <source>
        <strain evidence="3">USAMLcec4-12693</strain>
    </source>
</reference>
<gene>
    <name evidence="3" type="ORF">K8V39_02940</name>
</gene>
<keyword evidence="2" id="KW-0472">Membrane</keyword>
<evidence type="ECO:0008006" key="5">
    <source>
        <dbReference type="Google" id="ProtNLM"/>
    </source>
</evidence>
<keyword evidence="2" id="KW-1133">Transmembrane helix</keyword>
<evidence type="ECO:0000256" key="2">
    <source>
        <dbReference type="SAM" id="Phobius"/>
    </source>
</evidence>
<evidence type="ECO:0000256" key="1">
    <source>
        <dbReference type="SAM" id="MobiDB-lite"/>
    </source>
</evidence>
<name>A0A9D3AIN3_9FIRM</name>
<dbReference type="AlphaFoldDB" id="A0A9D3AIN3"/>
<dbReference type="Pfam" id="PF14286">
    <property type="entry name" value="DHHW"/>
    <property type="match status" value="2"/>
</dbReference>
<proteinExistence type="predicted"/>
<accession>A0A9D3AIN3</accession>
<sequence>MKSQKVTKKQKRLIYMFRAISVRIFAAVMVIGGFLGLLFFVRPDTSEVEKRTLTEFPKPTLSSLWNGEFFSDLSLWYSDTYPMRDQLIAADQKVESVYGIKTSTMMVGNQKQSDDIPDADAKKADSKDAKEVEEISAPDSRAMESEIQNQIQDSLYVKDGAAYTIYYYNQNAADIYTSALSKAAKELEGETDVYSILVPNNSGAMLTEQELEDLGGADQKQAIDYYYSLSDGCKTIDTIDTLREHNDEYLYFRSDHHWTQLAAYYVYENFCKEKGLEPNKLSDFEKMTFSPFLGTFYQKLQNADMAANPDSVDAYIPMATNDMTYTDTDGSQVDWHVIEDVSTWNENSGYSCFIGGDKPLAVIENPDLDDGSSCVVVKESYGNCFVPFLVDHYQTVYVIDFRYTQNNVMDFVKEHKVQDLIIMNNISIIASEDVATTIAGLLE</sequence>
<dbReference type="RefSeq" id="WP_070089231.1">
    <property type="nucleotide sequence ID" value="NZ_CABMJS010000018.1"/>
</dbReference>
<dbReference type="OrthoDB" id="175771at2"/>
<dbReference type="Proteomes" id="UP000813420">
    <property type="component" value="Unassembled WGS sequence"/>
</dbReference>
<comment type="caution">
    <text evidence="3">The sequence shown here is derived from an EMBL/GenBank/DDBJ whole genome shotgun (WGS) entry which is preliminary data.</text>
</comment>
<organism evidence="3 4">
    <name type="scientific">Merdimonas faecis</name>
    <dbReference type="NCBI Taxonomy" id="1653435"/>
    <lineage>
        <taxon>Bacteria</taxon>
        <taxon>Bacillati</taxon>
        <taxon>Bacillota</taxon>
        <taxon>Clostridia</taxon>
        <taxon>Lachnospirales</taxon>
        <taxon>Lachnospiraceae</taxon>
        <taxon>Merdimonas</taxon>
    </lineage>
</organism>